<dbReference type="InterPro" id="IPR027471">
    <property type="entry name" value="YbeD-like_sf"/>
</dbReference>
<dbReference type="SUPFAM" id="SSF117991">
    <property type="entry name" value="YbeD/HP0495-like"/>
    <property type="match status" value="1"/>
</dbReference>
<protein>
    <recommendedName>
        <fullName evidence="4">DUF493 domain-containing protein</fullName>
    </recommendedName>
</protein>
<gene>
    <name evidence="2" type="ordered locus">Nitsa_2083</name>
</gene>
<evidence type="ECO:0000313" key="2">
    <source>
        <dbReference type="EMBL" id="ADV47324.1"/>
    </source>
</evidence>
<dbReference type="EMBL" id="CP002452">
    <property type="protein sequence ID" value="ADV47324.1"/>
    <property type="molecule type" value="Genomic_DNA"/>
</dbReference>
<evidence type="ECO:0000256" key="1">
    <source>
        <dbReference type="SAM" id="MobiDB-lite"/>
    </source>
</evidence>
<accession>E6X3B1</accession>
<dbReference type="KEGG" id="nsa:Nitsa_2083"/>
<dbReference type="InterPro" id="IPR007454">
    <property type="entry name" value="UPF0250_YbeD-like"/>
</dbReference>
<reference evidence="2 3" key="1">
    <citation type="journal article" date="2011" name="Stand. Genomic Sci.">
        <title>Complete genome sequence of Nitratifractor salsuginis type strain (E9I37-1).</title>
        <authorList>
            <person name="Anderson I."/>
            <person name="Sikorski J."/>
            <person name="Zeytun A."/>
            <person name="Nolan M."/>
            <person name="Lapidus A."/>
            <person name="Lucas S."/>
            <person name="Hammon N."/>
            <person name="Deshpande S."/>
            <person name="Cheng J.F."/>
            <person name="Tapia R."/>
            <person name="Han C."/>
            <person name="Goodwin L."/>
            <person name="Pitluck S."/>
            <person name="Liolios K."/>
            <person name="Pagani I."/>
            <person name="Ivanova N."/>
            <person name="Huntemann M."/>
            <person name="Mavromatis K."/>
            <person name="Ovchinikova G."/>
            <person name="Pati A."/>
            <person name="Chen A."/>
            <person name="Palaniappan K."/>
            <person name="Land M."/>
            <person name="Hauser L."/>
            <person name="Brambilla E.M."/>
            <person name="Ngatchou-Djao O.D."/>
            <person name="Rohde M."/>
            <person name="Tindall B.J."/>
            <person name="Goker M."/>
            <person name="Detter J.C."/>
            <person name="Woyke T."/>
            <person name="Bristow J."/>
            <person name="Eisen J.A."/>
            <person name="Markowitz V."/>
            <person name="Hugenholtz P."/>
            <person name="Klenk H.P."/>
            <person name="Kyrpides N.C."/>
        </authorList>
    </citation>
    <scope>NUCLEOTIDE SEQUENCE [LARGE SCALE GENOMIC DNA]</scope>
    <source>
        <strain evidence="3">DSM 16511 / JCM 12458 / E9I37-1</strain>
    </source>
</reference>
<reference evidence="3" key="2">
    <citation type="submission" date="2011-01" db="EMBL/GenBank/DDBJ databases">
        <title>The complete genome of Nitratifractor salsuginis DSM 16511.</title>
        <authorList>
            <consortium name="US DOE Joint Genome Institute (JGI-PGF)"/>
            <person name="Lucas S."/>
            <person name="Copeland A."/>
            <person name="Lapidus A."/>
            <person name="Bruce D."/>
            <person name="Goodwin L."/>
            <person name="Pitluck S."/>
            <person name="Kyrpides N."/>
            <person name="Mavromatis K."/>
            <person name="Ivanova N."/>
            <person name="Mikhailova N."/>
            <person name="Zeytun A."/>
            <person name="Detter J.C."/>
            <person name="Tapia R."/>
            <person name="Han C."/>
            <person name="Land M."/>
            <person name="Hauser L."/>
            <person name="Markowitz V."/>
            <person name="Cheng J.-F."/>
            <person name="Hugenholtz P."/>
            <person name="Woyke T."/>
            <person name="Wu D."/>
            <person name="Tindall B."/>
            <person name="Schuetze A."/>
            <person name="Brambilla E."/>
            <person name="Klenk H.-P."/>
            <person name="Eisen J.A."/>
        </authorList>
    </citation>
    <scope>NUCLEOTIDE SEQUENCE [LARGE SCALE GENOMIC DNA]</scope>
    <source>
        <strain evidence="3">DSM 16511 / JCM 12458 / E9I37-1</strain>
    </source>
</reference>
<keyword evidence="3" id="KW-1185">Reference proteome</keyword>
<dbReference type="Gene3D" id="3.30.70.260">
    <property type="match status" value="1"/>
</dbReference>
<feature type="region of interest" description="Disordered" evidence="1">
    <location>
        <begin position="40"/>
        <end position="63"/>
    </location>
</feature>
<dbReference type="OrthoDB" id="281538at2"/>
<proteinExistence type="predicted"/>
<sequence length="89" mass="10248">METINEKLEKEELSYPRQWGFKIIGRDKEKLAAAVKEVLGHKEHLSSPGNASRTGKFHSHNASCHVESKEERDKLFKAFQDHEDVDMVI</sequence>
<organism evidence="2 3">
    <name type="scientific">Nitratifractor salsuginis (strain DSM 16511 / JCM 12458 / E9I37-1)</name>
    <dbReference type="NCBI Taxonomy" id="749222"/>
    <lineage>
        <taxon>Bacteria</taxon>
        <taxon>Pseudomonadati</taxon>
        <taxon>Campylobacterota</taxon>
        <taxon>Epsilonproteobacteria</taxon>
        <taxon>Campylobacterales</taxon>
        <taxon>Sulfurovaceae</taxon>
        <taxon>Nitratifractor</taxon>
    </lineage>
</organism>
<dbReference type="RefSeq" id="WP_013555009.1">
    <property type="nucleotide sequence ID" value="NC_014935.1"/>
</dbReference>
<name>E6X3B1_NITSE</name>
<dbReference type="AlphaFoldDB" id="E6X3B1"/>
<evidence type="ECO:0008006" key="4">
    <source>
        <dbReference type="Google" id="ProtNLM"/>
    </source>
</evidence>
<dbReference type="STRING" id="749222.Nitsa_2083"/>
<dbReference type="eggNOG" id="COG2921">
    <property type="taxonomic scope" value="Bacteria"/>
</dbReference>
<dbReference type="Proteomes" id="UP000008633">
    <property type="component" value="Chromosome"/>
</dbReference>
<dbReference type="HOGENOM" id="CLU_161438_3_0_7"/>
<dbReference type="Pfam" id="PF04359">
    <property type="entry name" value="DUF493"/>
    <property type="match status" value="1"/>
</dbReference>
<evidence type="ECO:0000313" key="3">
    <source>
        <dbReference type="Proteomes" id="UP000008633"/>
    </source>
</evidence>